<keyword evidence="2" id="KW-1185">Reference proteome</keyword>
<accession>A0ABY8LVM0</accession>
<dbReference type="InterPro" id="IPR022496">
    <property type="entry name" value="T6A_TsaB"/>
</dbReference>
<reference evidence="1" key="1">
    <citation type="submission" date="2023-04" db="EMBL/GenBank/DDBJ databases">
        <title>Completed genome of Mycoplasma lagogenitalium type strain 12MS.</title>
        <authorList>
            <person name="Spergser J."/>
        </authorList>
    </citation>
    <scope>NUCLEOTIDE SEQUENCE</scope>
    <source>
        <strain evidence="1">12MS</strain>
    </source>
</reference>
<organism evidence="1 2">
    <name type="scientific">Mesomycoplasma lagogenitalium</name>
    <dbReference type="NCBI Taxonomy" id="171286"/>
    <lineage>
        <taxon>Bacteria</taxon>
        <taxon>Bacillati</taxon>
        <taxon>Mycoplasmatota</taxon>
        <taxon>Mycoplasmoidales</taxon>
        <taxon>Metamycoplasmataceae</taxon>
        <taxon>Mesomycoplasma</taxon>
    </lineage>
</organism>
<name>A0ABY8LVM0_9BACT</name>
<evidence type="ECO:0000313" key="2">
    <source>
        <dbReference type="Proteomes" id="UP001179842"/>
    </source>
</evidence>
<gene>
    <name evidence="1" type="primary">tsaB</name>
    <name evidence="1" type="ORF">QEG99_00860</name>
</gene>
<dbReference type="Proteomes" id="UP001179842">
    <property type="component" value="Chromosome"/>
</dbReference>
<dbReference type="SUPFAM" id="SSF53067">
    <property type="entry name" value="Actin-like ATPase domain"/>
    <property type="match status" value="1"/>
</dbReference>
<dbReference type="RefSeq" id="WP_280102128.1">
    <property type="nucleotide sequence ID" value="NZ_CP122979.1"/>
</dbReference>
<dbReference type="InterPro" id="IPR043129">
    <property type="entry name" value="ATPase_NBD"/>
</dbReference>
<dbReference type="EMBL" id="CP122979">
    <property type="protein sequence ID" value="WGI36825.1"/>
    <property type="molecule type" value="Genomic_DNA"/>
</dbReference>
<dbReference type="NCBIfam" id="TIGR03725">
    <property type="entry name" value="T6A_YeaZ"/>
    <property type="match status" value="1"/>
</dbReference>
<dbReference type="GO" id="GO:0061711">
    <property type="term" value="F:tRNA N(6)-L-threonylcarbamoyladenine synthase activity"/>
    <property type="evidence" value="ECO:0007669"/>
    <property type="project" value="UniProtKB-EC"/>
</dbReference>
<dbReference type="Gene3D" id="3.30.420.40">
    <property type="match status" value="1"/>
</dbReference>
<dbReference type="Gene3D" id="3.30.420.200">
    <property type="match status" value="1"/>
</dbReference>
<dbReference type="EC" id="2.3.1.234" evidence="1"/>
<evidence type="ECO:0000313" key="1">
    <source>
        <dbReference type="EMBL" id="WGI36825.1"/>
    </source>
</evidence>
<sequence length="181" mass="21121">MNIFIDSTLDDLVIGLFNENKQLVDYEIKVKLKEKSEILPSIFNQILKRNSLTINNINNYFINLGPGTFTGSRISLVFCRTICQVNNSNLFTTNTFELISYDKEKNFFFVDARGNSAYMAQAEKGKLLSEIQVVEKKEKNDTVNYQKFFNDFRYIFNEIFELEKDLLKVEPVYIKKPHIGN</sequence>
<keyword evidence="1" id="KW-0808">Transferase</keyword>
<keyword evidence="1" id="KW-0012">Acyltransferase</keyword>
<proteinExistence type="predicted"/>
<protein>
    <submittedName>
        <fullName evidence="1">tRNA (Adenosine(37)-N6)-threonylcarbamoyltransferase complex dimerization subunit type 1 TsaB</fullName>
        <ecNumber evidence="1">2.3.1.234</ecNumber>
    </submittedName>
</protein>